<dbReference type="RefSeq" id="WP_073291488.1">
    <property type="nucleotide sequence ID" value="NZ_FRCP01000027.1"/>
</dbReference>
<dbReference type="GO" id="GO:0003677">
    <property type="term" value="F:DNA binding"/>
    <property type="evidence" value="ECO:0007669"/>
    <property type="project" value="InterPro"/>
</dbReference>
<dbReference type="PANTHER" id="PTHR43133">
    <property type="entry name" value="RNA POLYMERASE ECF-TYPE SIGMA FACTO"/>
    <property type="match status" value="1"/>
</dbReference>
<dbReference type="InterPro" id="IPR013249">
    <property type="entry name" value="RNA_pol_sigma70_r4_t2"/>
</dbReference>
<evidence type="ECO:0000256" key="2">
    <source>
        <dbReference type="ARBA" id="ARBA00023015"/>
    </source>
</evidence>
<keyword evidence="8" id="KW-1185">Reference proteome</keyword>
<dbReference type="InterPro" id="IPR013325">
    <property type="entry name" value="RNA_pol_sigma_r2"/>
</dbReference>
<dbReference type="GO" id="GO:0006352">
    <property type="term" value="P:DNA-templated transcription initiation"/>
    <property type="evidence" value="ECO:0007669"/>
    <property type="project" value="InterPro"/>
</dbReference>
<dbReference type="OrthoDB" id="9782703at2"/>
<evidence type="ECO:0000259" key="6">
    <source>
        <dbReference type="Pfam" id="PF08281"/>
    </source>
</evidence>
<evidence type="ECO:0000313" key="8">
    <source>
        <dbReference type="Proteomes" id="UP000184038"/>
    </source>
</evidence>
<evidence type="ECO:0000256" key="4">
    <source>
        <dbReference type="ARBA" id="ARBA00023163"/>
    </source>
</evidence>
<evidence type="ECO:0000256" key="1">
    <source>
        <dbReference type="ARBA" id="ARBA00010641"/>
    </source>
</evidence>
<dbReference type="AlphaFoldDB" id="A0A1M7NE49"/>
<evidence type="ECO:0000259" key="5">
    <source>
        <dbReference type="Pfam" id="PF04542"/>
    </source>
</evidence>
<keyword evidence="4" id="KW-0804">Transcription</keyword>
<dbReference type="InterPro" id="IPR039425">
    <property type="entry name" value="RNA_pol_sigma-70-like"/>
</dbReference>
<name>A0A1M7NE49_9FIRM</name>
<dbReference type="PANTHER" id="PTHR43133:SF60">
    <property type="entry name" value="RNA POLYMERASE SIGMA FACTOR SIGV"/>
    <property type="match status" value="1"/>
</dbReference>
<proteinExistence type="inferred from homology"/>
<dbReference type="Pfam" id="PF08281">
    <property type="entry name" value="Sigma70_r4_2"/>
    <property type="match status" value="1"/>
</dbReference>
<feature type="domain" description="RNA polymerase sigma-70 region 2" evidence="5">
    <location>
        <begin position="15"/>
        <end position="79"/>
    </location>
</feature>
<dbReference type="Proteomes" id="UP000184038">
    <property type="component" value="Unassembled WGS sequence"/>
</dbReference>
<dbReference type="Pfam" id="PF04542">
    <property type="entry name" value="Sigma70_r2"/>
    <property type="match status" value="1"/>
</dbReference>
<keyword evidence="3" id="KW-0731">Sigma factor</keyword>
<dbReference type="Gene3D" id="1.10.1740.10">
    <property type="match status" value="1"/>
</dbReference>
<dbReference type="Gene3D" id="1.10.10.10">
    <property type="entry name" value="Winged helix-like DNA-binding domain superfamily/Winged helix DNA-binding domain"/>
    <property type="match status" value="1"/>
</dbReference>
<evidence type="ECO:0000256" key="3">
    <source>
        <dbReference type="ARBA" id="ARBA00023082"/>
    </source>
</evidence>
<dbReference type="STRING" id="1120996.SAMN02746066_04415"/>
<dbReference type="NCBIfam" id="TIGR02937">
    <property type="entry name" value="sigma70-ECF"/>
    <property type="match status" value="1"/>
</dbReference>
<feature type="domain" description="RNA polymerase sigma factor 70 region 4 type 2" evidence="6">
    <location>
        <begin position="105"/>
        <end position="155"/>
    </location>
</feature>
<sequence length="165" mass="19485">MNKEKYEVVKEYVISNQQKFYRLAFSYVKNEDAALDVVQNSICKLLESYEEIRNLKYLSTYFYRIIVNESLGFIRKNSKEIVCGDENIPEEVYTRDYRFEGDDGLLKALDTLADEVRTVIILRFYNELSLREIAKITDTNLSTVKSRLYTGLKRLKQALQEVDYE</sequence>
<dbReference type="EMBL" id="FRCP01000027">
    <property type="protein sequence ID" value="SHN01875.1"/>
    <property type="molecule type" value="Genomic_DNA"/>
</dbReference>
<organism evidence="7 8">
    <name type="scientific">Anaerosporobacter mobilis DSM 15930</name>
    <dbReference type="NCBI Taxonomy" id="1120996"/>
    <lineage>
        <taxon>Bacteria</taxon>
        <taxon>Bacillati</taxon>
        <taxon>Bacillota</taxon>
        <taxon>Clostridia</taxon>
        <taxon>Lachnospirales</taxon>
        <taxon>Lachnospiraceae</taxon>
        <taxon>Anaerosporobacter</taxon>
    </lineage>
</organism>
<gene>
    <name evidence="7" type="ORF">SAMN02746066_04415</name>
</gene>
<reference evidence="7 8" key="1">
    <citation type="submission" date="2016-11" db="EMBL/GenBank/DDBJ databases">
        <authorList>
            <person name="Jaros S."/>
            <person name="Januszkiewicz K."/>
            <person name="Wedrychowicz H."/>
        </authorList>
    </citation>
    <scope>NUCLEOTIDE SEQUENCE [LARGE SCALE GENOMIC DNA]</scope>
    <source>
        <strain evidence="7 8">DSM 15930</strain>
    </source>
</reference>
<dbReference type="SUPFAM" id="SSF88946">
    <property type="entry name" value="Sigma2 domain of RNA polymerase sigma factors"/>
    <property type="match status" value="1"/>
</dbReference>
<keyword evidence="2" id="KW-0805">Transcription regulation</keyword>
<dbReference type="InterPro" id="IPR007627">
    <property type="entry name" value="RNA_pol_sigma70_r2"/>
</dbReference>
<dbReference type="CDD" id="cd06171">
    <property type="entry name" value="Sigma70_r4"/>
    <property type="match status" value="1"/>
</dbReference>
<comment type="similarity">
    <text evidence="1">Belongs to the sigma-70 factor family. ECF subfamily.</text>
</comment>
<dbReference type="GO" id="GO:0016987">
    <property type="term" value="F:sigma factor activity"/>
    <property type="evidence" value="ECO:0007669"/>
    <property type="project" value="UniProtKB-KW"/>
</dbReference>
<dbReference type="InterPro" id="IPR036388">
    <property type="entry name" value="WH-like_DNA-bd_sf"/>
</dbReference>
<dbReference type="InterPro" id="IPR013324">
    <property type="entry name" value="RNA_pol_sigma_r3/r4-like"/>
</dbReference>
<dbReference type="InterPro" id="IPR014284">
    <property type="entry name" value="RNA_pol_sigma-70_dom"/>
</dbReference>
<dbReference type="SUPFAM" id="SSF88659">
    <property type="entry name" value="Sigma3 and sigma4 domains of RNA polymerase sigma factors"/>
    <property type="match status" value="1"/>
</dbReference>
<evidence type="ECO:0000313" key="7">
    <source>
        <dbReference type="EMBL" id="SHN01875.1"/>
    </source>
</evidence>
<accession>A0A1M7NE49</accession>
<protein>
    <submittedName>
        <fullName evidence="7">RNA polymerase sigma-70 factor, ECF subfamily</fullName>
    </submittedName>
</protein>